<gene>
    <name evidence="1" type="ORF">PIB30_021692</name>
</gene>
<proteinExistence type="predicted"/>
<comment type="caution">
    <text evidence="1">The sequence shown here is derived from an EMBL/GenBank/DDBJ whole genome shotgun (WGS) entry which is preliminary data.</text>
</comment>
<sequence>MVRGLAENRWIAVKSRWKTANGVGNKGVVGGEEREDDETSLTCYSLPLHTLSHLASQSCRALSFSRSVVASLITLSSSSPLKQHHDSHISLASSPFPPSQCRCLHNNTFASSWRPHFAHLPLWKRHRVLHPLCLFESSYQSGPVYLE</sequence>
<dbReference type="EMBL" id="JASCZI010000072">
    <property type="protein sequence ID" value="MED6108236.1"/>
    <property type="molecule type" value="Genomic_DNA"/>
</dbReference>
<reference evidence="1 2" key="1">
    <citation type="journal article" date="2023" name="Plants (Basel)">
        <title>Bridging the Gap: Combining Genomics and Transcriptomics Approaches to Understand Stylosanthes scabra, an Orphan Legume from the Brazilian Caatinga.</title>
        <authorList>
            <person name="Ferreira-Neto J.R.C."/>
            <person name="da Silva M.D."/>
            <person name="Binneck E."/>
            <person name="de Melo N.F."/>
            <person name="da Silva R.H."/>
            <person name="de Melo A.L.T.M."/>
            <person name="Pandolfi V."/>
            <person name="Bustamante F.O."/>
            <person name="Brasileiro-Vidal A.C."/>
            <person name="Benko-Iseppon A.M."/>
        </authorList>
    </citation>
    <scope>NUCLEOTIDE SEQUENCE [LARGE SCALE GENOMIC DNA]</scope>
    <source>
        <tissue evidence="1">Leaves</tissue>
    </source>
</reference>
<dbReference type="Proteomes" id="UP001341840">
    <property type="component" value="Unassembled WGS sequence"/>
</dbReference>
<organism evidence="1 2">
    <name type="scientific">Stylosanthes scabra</name>
    <dbReference type="NCBI Taxonomy" id="79078"/>
    <lineage>
        <taxon>Eukaryota</taxon>
        <taxon>Viridiplantae</taxon>
        <taxon>Streptophyta</taxon>
        <taxon>Embryophyta</taxon>
        <taxon>Tracheophyta</taxon>
        <taxon>Spermatophyta</taxon>
        <taxon>Magnoliopsida</taxon>
        <taxon>eudicotyledons</taxon>
        <taxon>Gunneridae</taxon>
        <taxon>Pentapetalae</taxon>
        <taxon>rosids</taxon>
        <taxon>fabids</taxon>
        <taxon>Fabales</taxon>
        <taxon>Fabaceae</taxon>
        <taxon>Papilionoideae</taxon>
        <taxon>50 kb inversion clade</taxon>
        <taxon>dalbergioids sensu lato</taxon>
        <taxon>Dalbergieae</taxon>
        <taxon>Pterocarpus clade</taxon>
        <taxon>Stylosanthes</taxon>
    </lineage>
</organism>
<keyword evidence="2" id="KW-1185">Reference proteome</keyword>
<accession>A0ABU6QA01</accession>
<protein>
    <submittedName>
        <fullName evidence="1">Uncharacterized protein</fullName>
    </submittedName>
</protein>
<evidence type="ECO:0000313" key="1">
    <source>
        <dbReference type="EMBL" id="MED6108236.1"/>
    </source>
</evidence>
<evidence type="ECO:0000313" key="2">
    <source>
        <dbReference type="Proteomes" id="UP001341840"/>
    </source>
</evidence>
<name>A0ABU6QA01_9FABA</name>